<organism evidence="1 2">
    <name type="scientific">Panagrolaimus sp. ES5</name>
    <dbReference type="NCBI Taxonomy" id="591445"/>
    <lineage>
        <taxon>Eukaryota</taxon>
        <taxon>Metazoa</taxon>
        <taxon>Ecdysozoa</taxon>
        <taxon>Nematoda</taxon>
        <taxon>Chromadorea</taxon>
        <taxon>Rhabditida</taxon>
        <taxon>Tylenchina</taxon>
        <taxon>Panagrolaimomorpha</taxon>
        <taxon>Panagrolaimoidea</taxon>
        <taxon>Panagrolaimidae</taxon>
        <taxon>Panagrolaimus</taxon>
    </lineage>
</organism>
<sequence length="805" mass="91836">MKTKDDRLPFKQKAKDFSYNNLNLNQNNTCSYAGLHSVNIINKFSSSNYVTHKALVSAFTNVSGLYTQENNETQRKQSFNKRENKEKALFQYACEEKIDEKNEWKKDDKEFLINNSTLSLHITAYENSIEVTADSDKQNDSKLKATKEFGKTWKDFKNLLNSSINQNPFEFPRQQENNQSIEPAIMQFKSSQKLLNGNSVNFVNKNNLQKRQSFTNALFINETGNRNTMASRMRTNAPNLYDAFYIFKYIGDSKIDHIKKYPEDIDDHASLEAIKKFCFPKKSTNWSASDPVSFFTFTLTDGHGLFTFGHCRFSPSKNTCMCILSALPDIPFFKHALGYLAVAHDNEIDLCLQYLYHTPMPIGEQTIKFPDLMFTSSIRDFNKYFSSFNEMEVLMLFNSVQFSSNHIICLYASMLKERRIIITATRLETLTNCVYGALKLLYPFHWQSIFVPILPSDLVDQLMAPMPYIIGVPKETLLAVGDLSQYGEIVLLDIDNQTFQSDTDDMLPTPIYKFLSKNLKVKDSTTSINPDVLVRAFMKATIIIFGRYRSGLCKAEAIQNSEITWDKQRFIDAQPVDLRSYAQALVCEEGVQYFERFIDEKLEALNHGIGSNEEFDRMLRNVDEYYQEALDATRNFKDSIHGVVSGVKTSTNAAILSFKDTVQQTLKKKPRIKMRKGKGVPVTPYSFAPPILTSPDRPLPPSIPSTEAETEERKSPDHLLHFNRQDDNFPLPASIHSQPASSSSQNAINVINELNSIHSTTNNSTPTNPFVKLLTEELSSTNPFATPTPVENNIAPSRSNWEKFD</sequence>
<name>A0AC34F4G8_9BILA</name>
<dbReference type="WBParaSite" id="ES5_v2.g11901.t1">
    <property type="protein sequence ID" value="ES5_v2.g11901.t1"/>
    <property type="gene ID" value="ES5_v2.g11901"/>
</dbReference>
<reference evidence="2" key="1">
    <citation type="submission" date="2022-11" db="UniProtKB">
        <authorList>
            <consortium name="WormBaseParasite"/>
        </authorList>
    </citation>
    <scope>IDENTIFICATION</scope>
</reference>
<accession>A0AC34F4G8</accession>
<evidence type="ECO:0000313" key="2">
    <source>
        <dbReference type="WBParaSite" id="ES5_v2.g11901.t1"/>
    </source>
</evidence>
<protein>
    <submittedName>
        <fullName evidence="2">UDENN domain-containing protein</fullName>
    </submittedName>
</protein>
<evidence type="ECO:0000313" key="1">
    <source>
        <dbReference type="Proteomes" id="UP000887579"/>
    </source>
</evidence>
<proteinExistence type="predicted"/>
<dbReference type="Proteomes" id="UP000887579">
    <property type="component" value="Unplaced"/>
</dbReference>